<dbReference type="GO" id="GO:0008233">
    <property type="term" value="F:peptidase activity"/>
    <property type="evidence" value="ECO:0007669"/>
    <property type="project" value="UniProtKB-KW"/>
</dbReference>
<dbReference type="GO" id="GO:0006508">
    <property type="term" value="P:proteolysis"/>
    <property type="evidence" value="ECO:0007669"/>
    <property type="project" value="UniProtKB-KW"/>
</dbReference>
<dbReference type="Gene3D" id="2.120.10.30">
    <property type="entry name" value="TolB, C-terminal domain"/>
    <property type="match status" value="2"/>
</dbReference>
<feature type="chain" id="PRO_5007294719" evidence="2">
    <location>
        <begin position="20"/>
        <end position="1132"/>
    </location>
</feature>
<dbReference type="Pfam" id="PF07676">
    <property type="entry name" value="PD40"/>
    <property type="match status" value="2"/>
</dbReference>
<dbReference type="SUPFAM" id="SSF82171">
    <property type="entry name" value="DPP6 N-terminal domain-like"/>
    <property type="match status" value="1"/>
</dbReference>
<keyword evidence="5" id="KW-1185">Reference proteome</keyword>
<dbReference type="STRING" id="796925.A0A137PF80"/>
<proteinExistence type="predicted"/>
<evidence type="ECO:0000313" key="4">
    <source>
        <dbReference type="EMBL" id="KXN73653.1"/>
    </source>
</evidence>
<dbReference type="InterPro" id="IPR011659">
    <property type="entry name" value="WD40"/>
</dbReference>
<feature type="signal peptide" evidence="2">
    <location>
        <begin position="1"/>
        <end position="19"/>
    </location>
</feature>
<dbReference type="PANTHER" id="PTHR43135:SF3">
    <property type="entry name" value="ALPHA-D-RIBOSE 1-METHYLPHOSPHONATE 5-TRIPHOSPHATE DIPHOSPHATASE"/>
    <property type="match status" value="1"/>
</dbReference>
<feature type="region of interest" description="Disordered" evidence="1">
    <location>
        <begin position="41"/>
        <end position="81"/>
    </location>
</feature>
<sequence>MYNNLISALALFLINPCSSLQDIQPDFINAARLGNFGGDHDAPKSRFLTTDNTPGADGGAADTKKPTPDPLPLRPPSKDWDLGKSLNRTLETTLDEGTWINIDVSPDGKEIAFDLLGDIYTLPIEGGQAKLLKGGPAFEIQPNYSPDGKRILYTSDASGLDNLWVTDKSGKSFQLTDENYRTVSNAYWAPNGKEVVGVKWYTSGRSIPAGTIQKYKLNGEQISKPELLINSKSAQVGVEEPIYSPHGAGDSIYYSTNDVDTATWNYSKDPHAGIFNVYSFNTTSQAKGVKVAGGVGSAGRPTPSRDGKKIAFVRKVEFKWALIVKDLETGDETNIWDGLSRDNQEASAPNGVYPRFAWLPDNSAIIIWAKGKIHRVPLDKSPIKVIPFKANVKLNIAPTVKHQYDLIEASNEKTFDNKAIQFYDVSKDGSKAVYIVAGQTYVKDLKSGKSTLLELSDSEDNRHAVSFHPNNDNIIIQARWNDSKLSFIEVVDLKKGKVISTFKLPKGHYTFPALSNDGKKFAFTKTVGDEIVGTVISRAKTGIWVGELNDKFEIVEGSLDLVVPGESAGAKFTKGDKALRIYGYTDPYTIDLASGNSAALGTVKDNSGDVTLSADGKWISFPQYRQVYVAPASVNITYWSKPGSSTEGLIRLSKDGGQTSVFGGPDGQTVYYLQANTLFEAHLPTVVEKCGASAKSDTAKFGADCVQPLLKSYDLSVKIPISRPSAEKVLVLDNAKIVTMKTGNPASDIIEKGRLVIKGNKILAVGEAGKTPIPDGAEVKDLAGATVLPGFFDEHAHWSGFDYPTRSHWQFQLALSYGVTSQHNPSYDTVQGFVEQELIRSGRLLAPRVFSTGTIIYGAAGDTPQVLWCFSVKSYNQPSRYARQQILQAARELKMLVVPEGGMQFAWNTNQVIDGHTTIEHSLNPGLLYEDLQVLFEKTGTAWTPTLIVSYGGIWGERFWYQSTNVWEDPKMRARHPLKSLESSSFRRTYADEKEYVFLETGNTLTNLTRRGVLINPGAHGQRQGVGFLWELWMLSKGGMTNYEVLRAATRNPALTLGLKDLGSLEAGKLADYIIYPADASPLKDLKYLRNITHVSVNGFLHDSNTMDQVWPEKKKALPLPQLNDNVLVRGY</sequence>
<dbReference type="OMA" id="HWHLRGR"/>
<dbReference type="InterPro" id="IPR051781">
    <property type="entry name" value="Metallo-dep_Hydrolase"/>
</dbReference>
<dbReference type="EMBL" id="KQ964433">
    <property type="protein sequence ID" value="KXN73653.1"/>
    <property type="molecule type" value="Genomic_DNA"/>
</dbReference>
<accession>A0A137PF80</accession>
<dbReference type="GO" id="GO:0016810">
    <property type="term" value="F:hydrolase activity, acting on carbon-nitrogen (but not peptide) bonds"/>
    <property type="evidence" value="ECO:0007669"/>
    <property type="project" value="InterPro"/>
</dbReference>
<dbReference type="InterPro" id="IPR006680">
    <property type="entry name" value="Amidohydro-rel"/>
</dbReference>
<dbReference type="SUPFAM" id="SSF69304">
    <property type="entry name" value="Tricorn protease N-terminal domain"/>
    <property type="match status" value="1"/>
</dbReference>
<dbReference type="AlphaFoldDB" id="A0A137PF80"/>
<dbReference type="Gene3D" id="2.30.40.10">
    <property type="entry name" value="Urease, subunit C, domain 1"/>
    <property type="match status" value="2"/>
</dbReference>
<dbReference type="Proteomes" id="UP000070444">
    <property type="component" value="Unassembled WGS sequence"/>
</dbReference>
<dbReference type="Gene3D" id="3.20.20.140">
    <property type="entry name" value="Metal-dependent hydrolases"/>
    <property type="match status" value="2"/>
</dbReference>
<evidence type="ECO:0000259" key="3">
    <source>
        <dbReference type="Pfam" id="PF01979"/>
    </source>
</evidence>
<dbReference type="PANTHER" id="PTHR43135">
    <property type="entry name" value="ALPHA-D-RIBOSE 1-METHYLPHOSPHONATE 5-TRIPHOSPHATE DIPHOSPHATASE"/>
    <property type="match status" value="1"/>
</dbReference>
<dbReference type="SUPFAM" id="SSF51556">
    <property type="entry name" value="Metallo-dependent hydrolases"/>
    <property type="match status" value="1"/>
</dbReference>
<reference evidence="4 5" key="1">
    <citation type="journal article" date="2015" name="Genome Biol. Evol.">
        <title>Phylogenomic analyses indicate that early fungi evolved digesting cell walls of algal ancestors of land plants.</title>
        <authorList>
            <person name="Chang Y."/>
            <person name="Wang S."/>
            <person name="Sekimoto S."/>
            <person name="Aerts A.L."/>
            <person name="Choi C."/>
            <person name="Clum A."/>
            <person name="LaButti K.M."/>
            <person name="Lindquist E.A."/>
            <person name="Yee Ngan C."/>
            <person name="Ohm R.A."/>
            <person name="Salamov A.A."/>
            <person name="Grigoriev I.V."/>
            <person name="Spatafora J.W."/>
            <person name="Berbee M.L."/>
        </authorList>
    </citation>
    <scope>NUCLEOTIDE SEQUENCE [LARGE SCALE GENOMIC DNA]</scope>
    <source>
        <strain evidence="4 5">NRRL 28638</strain>
    </source>
</reference>
<gene>
    <name evidence="4" type="ORF">CONCODRAFT_3337</name>
</gene>
<keyword evidence="2" id="KW-0732">Signal</keyword>
<keyword evidence="4" id="KW-0645">Protease</keyword>
<feature type="domain" description="Amidohydrolase-related" evidence="3">
    <location>
        <begin position="1036"/>
        <end position="1099"/>
    </location>
</feature>
<evidence type="ECO:0000256" key="2">
    <source>
        <dbReference type="SAM" id="SignalP"/>
    </source>
</evidence>
<dbReference type="OrthoDB" id="194468at2759"/>
<dbReference type="InterPro" id="IPR032466">
    <property type="entry name" value="Metal_Hydrolase"/>
</dbReference>
<dbReference type="SUPFAM" id="SSF51338">
    <property type="entry name" value="Composite domain of metallo-dependent hydrolases"/>
    <property type="match status" value="1"/>
</dbReference>
<dbReference type="Pfam" id="PF01979">
    <property type="entry name" value="Amidohydro_1"/>
    <property type="match status" value="1"/>
</dbReference>
<evidence type="ECO:0000256" key="1">
    <source>
        <dbReference type="SAM" id="MobiDB-lite"/>
    </source>
</evidence>
<organism evidence="4 5">
    <name type="scientific">Conidiobolus coronatus (strain ATCC 28846 / CBS 209.66 / NRRL 28638)</name>
    <name type="common">Delacroixia coronata</name>
    <dbReference type="NCBI Taxonomy" id="796925"/>
    <lineage>
        <taxon>Eukaryota</taxon>
        <taxon>Fungi</taxon>
        <taxon>Fungi incertae sedis</taxon>
        <taxon>Zoopagomycota</taxon>
        <taxon>Entomophthoromycotina</taxon>
        <taxon>Entomophthoromycetes</taxon>
        <taxon>Entomophthorales</taxon>
        <taxon>Ancylistaceae</taxon>
        <taxon>Conidiobolus</taxon>
    </lineage>
</organism>
<protein>
    <submittedName>
        <fullName evidence="4">Tricorn protease N-terminal domain-containing protein</fullName>
    </submittedName>
</protein>
<dbReference type="InterPro" id="IPR011059">
    <property type="entry name" value="Metal-dep_hydrolase_composite"/>
</dbReference>
<evidence type="ECO:0000313" key="5">
    <source>
        <dbReference type="Proteomes" id="UP000070444"/>
    </source>
</evidence>
<dbReference type="InterPro" id="IPR011042">
    <property type="entry name" value="6-blade_b-propeller_TolB-like"/>
</dbReference>
<name>A0A137PF80_CONC2</name>
<keyword evidence="4" id="KW-0378">Hydrolase</keyword>